<proteinExistence type="predicted"/>
<organism evidence="2 3">
    <name type="scientific">Hahella chejuensis (strain KCTC 2396)</name>
    <dbReference type="NCBI Taxonomy" id="349521"/>
    <lineage>
        <taxon>Bacteria</taxon>
        <taxon>Pseudomonadati</taxon>
        <taxon>Pseudomonadota</taxon>
        <taxon>Gammaproteobacteria</taxon>
        <taxon>Oceanospirillales</taxon>
        <taxon>Hahellaceae</taxon>
        <taxon>Hahella</taxon>
    </lineage>
</organism>
<evidence type="ECO:0000313" key="2">
    <source>
        <dbReference type="EMBL" id="ABC27262.1"/>
    </source>
</evidence>
<reference evidence="2 3" key="1">
    <citation type="journal article" date="2005" name="Nucleic Acids Res.">
        <title>Genomic blueprint of Hahella chejuensis, a marine microbe producing an algicidal agent.</title>
        <authorList>
            <person name="Jeong H."/>
            <person name="Yim J.H."/>
            <person name="Lee C."/>
            <person name="Choi S.-H."/>
            <person name="Park Y.K."/>
            <person name="Yoon S.H."/>
            <person name="Hur C.-G."/>
            <person name="Kang H.-Y."/>
            <person name="Kim D."/>
            <person name="Lee H.H."/>
            <person name="Park K.H."/>
            <person name="Park S.-H."/>
            <person name="Park H.-S."/>
            <person name="Lee H.K."/>
            <person name="Oh T.K."/>
            <person name="Kim J.F."/>
        </authorList>
    </citation>
    <scope>NUCLEOTIDE SEQUENCE [LARGE SCALE GENOMIC DNA]</scope>
    <source>
        <strain evidence="2 3">KCTC 2396</strain>
    </source>
</reference>
<evidence type="ECO:0000256" key="1">
    <source>
        <dbReference type="SAM" id="MobiDB-lite"/>
    </source>
</evidence>
<name>Q2SQ12_HAHCH</name>
<dbReference type="HOGENOM" id="CLU_3403820_0_0_6"/>
<keyword evidence="3" id="KW-1185">Reference proteome</keyword>
<gene>
    <name evidence="2" type="ordered locus">HCH_00350</name>
</gene>
<dbReference type="KEGG" id="hch:HCH_00350"/>
<protein>
    <submittedName>
        <fullName evidence="2">Uncharacterized protein</fullName>
    </submittedName>
</protein>
<dbReference type="Proteomes" id="UP000000238">
    <property type="component" value="Chromosome"/>
</dbReference>
<sequence length="30" mass="3454">MTQPGRALSIRQLRNKKTRQATGENILLMQ</sequence>
<feature type="region of interest" description="Disordered" evidence="1">
    <location>
        <begin position="1"/>
        <end position="30"/>
    </location>
</feature>
<evidence type="ECO:0000313" key="3">
    <source>
        <dbReference type="Proteomes" id="UP000000238"/>
    </source>
</evidence>
<dbReference type="AlphaFoldDB" id="Q2SQ12"/>
<dbReference type="EMBL" id="CP000155">
    <property type="protein sequence ID" value="ABC27262.1"/>
    <property type="molecule type" value="Genomic_DNA"/>
</dbReference>
<accession>Q2SQ12</accession>